<feature type="domain" description="Major facilitator superfamily (MFS) profile" evidence="6">
    <location>
        <begin position="26"/>
        <end position="493"/>
    </location>
</feature>
<sequence>MTSSASPTAAPQVGGGGEARALPGARFALIVVSLLWPAQLLSLIGMMTGTAQASVALHFHTAQIAWFVLSTALLATLITPFAVKAADLYGKRQVMIVITALGLVGDVIAALAPSYGVLLAGRTIAGFYGPIAALAYATMREVLPPKQAASASGIVGSGIALVAIGGPFLTGWLIDGYSFHGVLWGIAASTAVSLVLLLVAVPRTPFRDPTARMDWVGGLLLGGGLTALTFGVDKGSDWGWTSAGTLCFIIVGAAAVVAFLYSQRIVPHPMVRVSMLARRPVWTVVLATALAGGAVYGASVITQLLVLYPKVVVPYPVGGGRTIPVHLSDGLGWTATHFAVVGVPSSILILLVGFGTGLAVRKVDSRLPIGAGALLLVAGFLLEAAFHYSATELILASLPYAMGLGMVVAAIPVLVIEAVTPEEQALGNGIQAMAMGMITTLVTTLCYVILAQHGKVLQGTLLYLDHGYKDAYYFGACVAAAGLLAVLLIPRLKAIGDISR</sequence>
<evidence type="ECO:0000256" key="2">
    <source>
        <dbReference type="ARBA" id="ARBA00022692"/>
    </source>
</evidence>
<keyword evidence="4 5" id="KW-0472">Membrane</keyword>
<feature type="transmembrane region" description="Helical" evidence="5">
    <location>
        <begin position="432"/>
        <end position="451"/>
    </location>
</feature>
<gene>
    <name evidence="7" type="ORF">EAS64_25410</name>
</gene>
<protein>
    <submittedName>
        <fullName evidence="7">MFS transporter</fullName>
    </submittedName>
</protein>
<feature type="transmembrane region" description="Helical" evidence="5">
    <location>
        <begin position="27"/>
        <end position="44"/>
    </location>
</feature>
<dbReference type="RefSeq" id="WP_145856925.1">
    <property type="nucleotide sequence ID" value="NZ_RPFW01000005.1"/>
</dbReference>
<accession>A0A6P2BV08</accession>
<feature type="transmembrane region" description="Helical" evidence="5">
    <location>
        <begin position="213"/>
        <end position="232"/>
    </location>
</feature>
<feature type="transmembrane region" description="Helical" evidence="5">
    <location>
        <begin position="400"/>
        <end position="420"/>
    </location>
</feature>
<evidence type="ECO:0000256" key="5">
    <source>
        <dbReference type="SAM" id="Phobius"/>
    </source>
</evidence>
<evidence type="ECO:0000259" key="6">
    <source>
        <dbReference type="PROSITE" id="PS50850"/>
    </source>
</evidence>
<dbReference type="Pfam" id="PF07690">
    <property type="entry name" value="MFS_1"/>
    <property type="match status" value="1"/>
</dbReference>
<evidence type="ECO:0000256" key="3">
    <source>
        <dbReference type="ARBA" id="ARBA00022989"/>
    </source>
</evidence>
<feature type="transmembrane region" description="Helical" evidence="5">
    <location>
        <begin position="181"/>
        <end position="201"/>
    </location>
</feature>
<proteinExistence type="predicted"/>
<comment type="caution">
    <text evidence="7">The sequence shown here is derived from an EMBL/GenBank/DDBJ whole genome shotgun (WGS) entry which is preliminary data.</text>
</comment>
<feature type="transmembrane region" description="Helical" evidence="5">
    <location>
        <begin position="471"/>
        <end position="490"/>
    </location>
</feature>
<feature type="transmembrane region" description="Helical" evidence="5">
    <location>
        <begin position="281"/>
        <end position="308"/>
    </location>
</feature>
<dbReference type="PROSITE" id="PS50850">
    <property type="entry name" value="MFS"/>
    <property type="match status" value="1"/>
</dbReference>
<feature type="transmembrane region" description="Helical" evidence="5">
    <location>
        <begin position="238"/>
        <end position="261"/>
    </location>
</feature>
<comment type="subcellular location">
    <subcellularLocation>
        <location evidence="1">Cell membrane</location>
        <topology evidence="1">Multi-pass membrane protein</topology>
    </subcellularLocation>
</comment>
<evidence type="ECO:0000313" key="7">
    <source>
        <dbReference type="EMBL" id="TVZ02171.1"/>
    </source>
</evidence>
<organism evidence="7 8">
    <name type="scientific">Trebonia kvetii</name>
    <dbReference type="NCBI Taxonomy" id="2480626"/>
    <lineage>
        <taxon>Bacteria</taxon>
        <taxon>Bacillati</taxon>
        <taxon>Actinomycetota</taxon>
        <taxon>Actinomycetes</taxon>
        <taxon>Streptosporangiales</taxon>
        <taxon>Treboniaceae</taxon>
        <taxon>Trebonia</taxon>
    </lineage>
</organism>
<feature type="transmembrane region" description="Helical" evidence="5">
    <location>
        <begin position="149"/>
        <end position="169"/>
    </location>
</feature>
<dbReference type="PANTHER" id="PTHR23501">
    <property type="entry name" value="MAJOR FACILITATOR SUPERFAMILY"/>
    <property type="match status" value="1"/>
</dbReference>
<feature type="transmembrane region" description="Helical" evidence="5">
    <location>
        <begin position="367"/>
        <end position="388"/>
    </location>
</feature>
<feature type="transmembrane region" description="Helical" evidence="5">
    <location>
        <begin position="94"/>
        <end position="112"/>
    </location>
</feature>
<dbReference type="InterPro" id="IPR036259">
    <property type="entry name" value="MFS_trans_sf"/>
</dbReference>
<feature type="transmembrane region" description="Helical" evidence="5">
    <location>
        <begin position="338"/>
        <end position="360"/>
    </location>
</feature>
<dbReference type="InterPro" id="IPR011701">
    <property type="entry name" value="MFS"/>
</dbReference>
<dbReference type="AlphaFoldDB" id="A0A6P2BV08"/>
<dbReference type="InterPro" id="IPR020846">
    <property type="entry name" value="MFS_dom"/>
</dbReference>
<keyword evidence="3 5" id="KW-1133">Transmembrane helix</keyword>
<keyword evidence="2 5" id="KW-0812">Transmembrane</keyword>
<evidence type="ECO:0000313" key="8">
    <source>
        <dbReference type="Proteomes" id="UP000460272"/>
    </source>
</evidence>
<dbReference type="Gene3D" id="1.20.1250.20">
    <property type="entry name" value="MFS general substrate transporter like domains"/>
    <property type="match status" value="2"/>
</dbReference>
<dbReference type="OrthoDB" id="8878955at2"/>
<dbReference type="PANTHER" id="PTHR23501:SF197">
    <property type="entry name" value="COMD"/>
    <property type="match status" value="1"/>
</dbReference>
<evidence type="ECO:0000256" key="1">
    <source>
        <dbReference type="ARBA" id="ARBA00004651"/>
    </source>
</evidence>
<dbReference type="SUPFAM" id="SSF103473">
    <property type="entry name" value="MFS general substrate transporter"/>
    <property type="match status" value="1"/>
</dbReference>
<dbReference type="EMBL" id="RPFW01000005">
    <property type="protein sequence ID" value="TVZ02171.1"/>
    <property type="molecule type" value="Genomic_DNA"/>
</dbReference>
<feature type="transmembrane region" description="Helical" evidence="5">
    <location>
        <begin position="118"/>
        <end position="137"/>
    </location>
</feature>
<evidence type="ECO:0000256" key="4">
    <source>
        <dbReference type="ARBA" id="ARBA00023136"/>
    </source>
</evidence>
<name>A0A6P2BV08_9ACTN</name>
<feature type="transmembrane region" description="Helical" evidence="5">
    <location>
        <begin position="64"/>
        <end position="82"/>
    </location>
</feature>
<dbReference type="GO" id="GO:0005886">
    <property type="term" value="C:plasma membrane"/>
    <property type="evidence" value="ECO:0007669"/>
    <property type="project" value="UniProtKB-SubCell"/>
</dbReference>
<dbReference type="Proteomes" id="UP000460272">
    <property type="component" value="Unassembled WGS sequence"/>
</dbReference>
<keyword evidence="8" id="KW-1185">Reference proteome</keyword>
<dbReference type="GO" id="GO:0022857">
    <property type="term" value="F:transmembrane transporter activity"/>
    <property type="evidence" value="ECO:0007669"/>
    <property type="project" value="InterPro"/>
</dbReference>
<reference evidence="7 8" key="1">
    <citation type="submission" date="2018-11" db="EMBL/GenBank/DDBJ databases">
        <title>Trebonia kvetii gen.nov., sp.nov., a novel acidophilic actinobacterium, and proposal of the new actinobacterial family Treboniaceae fam. nov.</title>
        <authorList>
            <person name="Rapoport D."/>
            <person name="Sagova-Mareckova M."/>
            <person name="Sedlacek I."/>
            <person name="Provaznik J."/>
            <person name="Kralova S."/>
            <person name="Pavlinic D."/>
            <person name="Benes V."/>
            <person name="Kopecky J."/>
        </authorList>
    </citation>
    <scope>NUCLEOTIDE SEQUENCE [LARGE SCALE GENOMIC DNA]</scope>
    <source>
        <strain evidence="7 8">15Tr583</strain>
    </source>
</reference>